<comment type="subcellular location">
    <subcellularLocation>
        <location evidence="11">Cytoplasm</location>
    </subcellularLocation>
</comment>
<dbReference type="EMBL" id="PETL01000046">
    <property type="protein sequence ID" value="PIV64682.1"/>
    <property type="molecule type" value="Genomic_DNA"/>
</dbReference>
<feature type="domain" description="Alanyl-transfer RNA synthetases family profile" evidence="13">
    <location>
        <begin position="2"/>
        <end position="705"/>
    </location>
</feature>
<dbReference type="PROSITE" id="PS50860">
    <property type="entry name" value="AA_TRNA_LIGASE_II_ALA"/>
    <property type="match status" value="1"/>
</dbReference>
<dbReference type="Gene3D" id="3.10.310.40">
    <property type="match status" value="1"/>
</dbReference>
<evidence type="ECO:0000256" key="3">
    <source>
        <dbReference type="ARBA" id="ARBA00022598"/>
    </source>
</evidence>
<evidence type="ECO:0000256" key="6">
    <source>
        <dbReference type="ARBA" id="ARBA00022833"/>
    </source>
</evidence>
<dbReference type="HAMAP" id="MF_00036_B">
    <property type="entry name" value="Ala_tRNA_synth_B"/>
    <property type="match status" value="1"/>
</dbReference>
<feature type="coiled-coil region" evidence="12">
    <location>
        <begin position="728"/>
        <end position="755"/>
    </location>
</feature>
<gene>
    <name evidence="11" type="primary">alaS</name>
    <name evidence="14" type="ORF">COS11_00910</name>
</gene>
<dbReference type="InterPro" id="IPR018164">
    <property type="entry name" value="Ala-tRNA-synth_IIc_N"/>
</dbReference>
<dbReference type="NCBIfam" id="TIGR00344">
    <property type="entry name" value="alaS"/>
    <property type="match status" value="1"/>
</dbReference>
<keyword evidence="10 11" id="KW-0030">Aminoacyl-tRNA synthetase</keyword>
<dbReference type="InterPro" id="IPR009000">
    <property type="entry name" value="Transl_B-barrel_sf"/>
</dbReference>
<dbReference type="InterPro" id="IPR003156">
    <property type="entry name" value="DHHA1_dom"/>
</dbReference>
<dbReference type="SUPFAM" id="SSF50447">
    <property type="entry name" value="Translation proteins"/>
    <property type="match status" value="1"/>
</dbReference>
<dbReference type="FunFam" id="3.30.930.10:FF:000004">
    <property type="entry name" value="Alanine--tRNA ligase"/>
    <property type="match status" value="1"/>
</dbReference>
<dbReference type="Gene3D" id="3.30.980.10">
    <property type="entry name" value="Threonyl-trna Synthetase, Chain A, domain 2"/>
    <property type="match status" value="1"/>
</dbReference>
<protein>
    <recommendedName>
        <fullName evidence="11">Alanine--tRNA ligase</fullName>
        <ecNumber evidence="11">6.1.1.7</ecNumber>
    </recommendedName>
    <alternativeName>
        <fullName evidence="11">Alanyl-tRNA synthetase</fullName>
        <shortName evidence="11">AlaRS</shortName>
    </alternativeName>
</protein>
<keyword evidence="4 11" id="KW-0479">Metal-binding</keyword>
<evidence type="ECO:0000256" key="11">
    <source>
        <dbReference type="HAMAP-Rule" id="MF_00036"/>
    </source>
</evidence>
<reference evidence="15" key="1">
    <citation type="submission" date="2017-09" db="EMBL/GenBank/DDBJ databases">
        <title>Depth-based differentiation of microbial function through sediment-hosted aquifers and enrichment of novel symbionts in the deep terrestrial subsurface.</title>
        <authorList>
            <person name="Probst A.J."/>
            <person name="Ladd B."/>
            <person name="Jarett J.K."/>
            <person name="Geller-Mcgrath D.E."/>
            <person name="Sieber C.M.K."/>
            <person name="Emerson J.B."/>
            <person name="Anantharaman K."/>
            <person name="Thomas B.C."/>
            <person name="Malmstrom R."/>
            <person name="Stieglmeier M."/>
            <person name="Klingl A."/>
            <person name="Woyke T."/>
            <person name="Ryan C.M."/>
            <person name="Banfield J.F."/>
        </authorList>
    </citation>
    <scope>NUCLEOTIDE SEQUENCE [LARGE SCALE GENOMIC DNA]</scope>
</reference>
<dbReference type="SUPFAM" id="SSF55186">
    <property type="entry name" value="ThrRS/AlaRS common domain"/>
    <property type="match status" value="1"/>
</dbReference>
<comment type="function">
    <text evidence="11">Catalyzes the attachment of alanine to tRNA(Ala) in a two-step reaction: alanine is first activated by ATP to form Ala-AMP and then transferred to the acceptor end of tRNA(Ala). Also edits incorrectly charged Ser-tRNA(Ala) and Gly-tRNA(Ala) via its editing domain.</text>
</comment>
<dbReference type="InterPro" id="IPR002318">
    <property type="entry name" value="Ala-tRNA-lgiase_IIc"/>
</dbReference>
<dbReference type="GO" id="GO:0002161">
    <property type="term" value="F:aminoacyl-tRNA deacylase activity"/>
    <property type="evidence" value="ECO:0007669"/>
    <property type="project" value="TreeGrafter"/>
</dbReference>
<dbReference type="GO" id="GO:0000049">
    <property type="term" value="F:tRNA binding"/>
    <property type="evidence" value="ECO:0007669"/>
    <property type="project" value="UniProtKB-KW"/>
</dbReference>
<comment type="caution">
    <text evidence="14">The sequence shown here is derived from an EMBL/GenBank/DDBJ whole genome shotgun (WGS) entry which is preliminary data.</text>
</comment>
<feature type="binding site" evidence="11">
    <location>
        <position position="564"/>
    </location>
    <ligand>
        <name>Zn(2+)</name>
        <dbReference type="ChEBI" id="CHEBI:29105"/>
    </ligand>
</feature>
<dbReference type="Gene3D" id="2.40.30.130">
    <property type="match status" value="1"/>
</dbReference>
<feature type="binding site" evidence="11">
    <location>
        <position position="662"/>
    </location>
    <ligand>
        <name>Zn(2+)</name>
        <dbReference type="ChEBI" id="CHEBI:29105"/>
    </ligand>
</feature>
<accession>A0A2M7EAA7</accession>
<feature type="binding site" evidence="11">
    <location>
        <position position="560"/>
    </location>
    <ligand>
        <name>Zn(2+)</name>
        <dbReference type="ChEBI" id="CHEBI:29105"/>
    </ligand>
</feature>
<dbReference type="InterPro" id="IPR050058">
    <property type="entry name" value="Ala-tRNA_ligase"/>
</dbReference>
<keyword evidence="3 11" id="KW-0436">Ligase</keyword>
<name>A0A2M7EAA7_9BACT</name>
<evidence type="ECO:0000313" key="15">
    <source>
        <dbReference type="Proteomes" id="UP000228886"/>
    </source>
</evidence>
<keyword evidence="11" id="KW-0963">Cytoplasm</keyword>
<keyword evidence="5 11" id="KW-0547">Nucleotide-binding</keyword>
<evidence type="ECO:0000256" key="5">
    <source>
        <dbReference type="ARBA" id="ARBA00022741"/>
    </source>
</evidence>
<dbReference type="FunFam" id="3.30.980.10:FF:000004">
    <property type="entry name" value="Alanine--tRNA ligase, cytoplasmic"/>
    <property type="match status" value="1"/>
</dbReference>
<dbReference type="AlphaFoldDB" id="A0A2M7EAA7"/>
<dbReference type="GO" id="GO:0008270">
    <property type="term" value="F:zinc ion binding"/>
    <property type="evidence" value="ECO:0007669"/>
    <property type="project" value="UniProtKB-UniRule"/>
</dbReference>
<evidence type="ECO:0000256" key="12">
    <source>
        <dbReference type="SAM" id="Coils"/>
    </source>
</evidence>
<evidence type="ECO:0000313" key="14">
    <source>
        <dbReference type="EMBL" id="PIV64682.1"/>
    </source>
</evidence>
<evidence type="ECO:0000256" key="2">
    <source>
        <dbReference type="ARBA" id="ARBA00022555"/>
    </source>
</evidence>
<evidence type="ECO:0000256" key="7">
    <source>
        <dbReference type="ARBA" id="ARBA00022840"/>
    </source>
</evidence>
<dbReference type="InterPro" id="IPR012947">
    <property type="entry name" value="tRNA_SAD"/>
</dbReference>
<evidence type="ECO:0000256" key="8">
    <source>
        <dbReference type="ARBA" id="ARBA00022884"/>
    </source>
</evidence>
<dbReference type="GO" id="GO:0005829">
    <property type="term" value="C:cytosol"/>
    <property type="evidence" value="ECO:0007669"/>
    <property type="project" value="TreeGrafter"/>
</dbReference>
<evidence type="ECO:0000256" key="9">
    <source>
        <dbReference type="ARBA" id="ARBA00022917"/>
    </source>
</evidence>
<organism evidence="14 15">
    <name type="scientific">bacterium (Candidatus Ratteibacteria) CG01_land_8_20_14_3_00_40_19</name>
    <dbReference type="NCBI Taxonomy" id="2014290"/>
    <lineage>
        <taxon>Bacteria</taxon>
        <taxon>Candidatus Ratteibacteria</taxon>
    </lineage>
</organism>
<dbReference type="InterPro" id="IPR018165">
    <property type="entry name" value="Ala-tRNA-synth_IIc_core"/>
</dbReference>
<dbReference type="PANTHER" id="PTHR11777">
    <property type="entry name" value="ALANYL-TRNA SYNTHETASE"/>
    <property type="match status" value="1"/>
</dbReference>
<dbReference type="Gene3D" id="3.30.930.10">
    <property type="entry name" value="Bira Bifunctional Protein, Domain 2"/>
    <property type="match status" value="1"/>
</dbReference>
<dbReference type="GO" id="GO:0006419">
    <property type="term" value="P:alanyl-tRNA aminoacylation"/>
    <property type="evidence" value="ECO:0007669"/>
    <property type="project" value="UniProtKB-UniRule"/>
</dbReference>
<feature type="binding site" evidence="11">
    <location>
        <position position="666"/>
    </location>
    <ligand>
        <name>Zn(2+)</name>
        <dbReference type="ChEBI" id="CHEBI:29105"/>
    </ligand>
</feature>
<dbReference type="EC" id="6.1.1.7" evidence="11"/>
<dbReference type="Pfam" id="PF02272">
    <property type="entry name" value="DHHA1"/>
    <property type="match status" value="1"/>
</dbReference>
<dbReference type="GO" id="GO:0005524">
    <property type="term" value="F:ATP binding"/>
    <property type="evidence" value="ECO:0007669"/>
    <property type="project" value="UniProtKB-UniRule"/>
</dbReference>
<keyword evidence="8 11" id="KW-0694">RNA-binding</keyword>
<evidence type="ECO:0000256" key="10">
    <source>
        <dbReference type="ARBA" id="ARBA00023146"/>
    </source>
</evidence>
<sequence>MMNSNEIRKLFLDFFKEKNHRIVPGHSLIPDDPTLLFTSAGMVQFKPFWLGNGKEKVPFSRAATVQKCLRAGGKDSDLENVGKSTKHHSFFEMLGNFSFGDYFKKEAILWAWEFLLEILKLPGENLWVSVYEEDQESFKIWQKVIKTRKIVFLGKKDNFWGPAGDSGPCGPCSEIYFDLGEKIGCGKKNCRPGCDCNRFLEFWNLVFPQFNQKEGKLLPLGRPGVDTGMGLERVLSIAQGKISDYETDLFAPIIEKIETITNLQYGRLKTKDTAIQIISDHIRAIVFAISDGIYPENTSRGYLIRRIIRRAARTGKSLGINHSFLYQLVKSVSKTMQEFYPDLSEKSEEIIRIIREEEEKFGELIDSGENLFAEKISSLSGRQIPGSLLFKLYDTYGLPFDLMQDLAEEKGLLVDRDGFNGLIKKQQERARKSSKFTSSKALEKDIPGGDFKKTAFVGYGQESVSTKILRSFQSRQEKDLKDILVLQKTPFYPEKGGQVGDRGWIKNEKMEFEVLDTQKDEAGDILHLGKFKKKPLFEIKGAEVIASIDKNFRKTVSSNHTATHLLQWALREILGKEVEQRGSFVGEDYLRFDFSYAPEISTEELGKIEEKVNRKILENSSVSIAEMELERAKRIGALALFDEKYEKNLRVVSIGDYSREVCGGTHLAQTGEIGLFLIKSLSSIGKGTKRIEAVTREVAYQQTKREKAIIETLILRLKTSADLLLARIEQLFKEEKEERKTKEILMNRLLDLEAKELLKKIKVIQGIKLISEEVAGFNQIYLRTLSDILRGKIDSGVILLAAKFKGNAFLVVTVTKDLIKRGFSANSIVKKLTSFLGGGGGGREDFAQGNGKNLSRLKEVLKKIEEFIEKNEEKRAG</sequence>
<comment type="catalytic activity">
    <reaction evidence="11">
        <text>tRNA(Ala) + L-alanine + ATP = L-alanyl-tRNA(Ala) + AMP + diphosphate</text>
        <dbReference type="Rhea" id="RHEA:12540"/>
        <dbReference type="Rhea" id="RHEA-COMP:9657"/>
        <dbReference type="Rhea" id="RHEA-COMP:9923"/>
        <dbReference type="ChEBI" id="CHEBI:30616"/>
        <dbReference type="ChEBI" id="CHEBI:33019"/>
        <dbReference type="ChEBI" id="CHEBI:57972"/>
        <dbReference type="ChEBI" id="CHEBI:78442"/>
        <dbReference type="ChEBI" id="CHEBI:78497"/>
        <dbReference type="ChEBI" id="CHEBI:456215"/>
        <dbReference type="EC" id="6.1.1.7"/>
    </reaction>
</comment>
<evidence type="ECO:0000256" key="4">
    <source>
        <dbReference type="ARBA" id="ARBA00022723"/>
    </source>
</evidence>
<dbReference type="SMART" id="SM00863">
    <property type="entry name" value="tRNA_SAD"/>
    <property type="match status" value="1"/>
</dbReference>
<dbReference type="InterPro" id="IPR045864">
    <property type="entry name" value="aa-tRNA-synth_II/BPL/LPL"/>
</dbReference>
<dbReference type="GO" id="GO:0004813">
    <property type="term" value="F:alanine-tRNA ligase activity"/>
    <property type="evidence" value="ECO:0007669"/>
    <property type="project" value="UniProtKB-UniRule"/>
</dbReference>
<keyword evidence="7 11" id="KW-0067">ATP-binding</keyword>
<dbReference type="Pfam" id="PF07973">
    <property type="entry name" value="tRNA_SAD"/>
    <property type="match status" value="1"/>
</dbReference>
<dbReference type="CDD" id="cd00673">
    <property type="entry name" value="AlaRS_core"/>
    <property type="match status" value="1"/>
</dbReference>
<keyword evidence="12" id="KW-0175">Coiled coil</keyword>
<evidence type="ECO:0000259" key="13">
    <source>
        <dbReference type="PROSITE" id="PS50860"/>
    </source>
</evidence>
<dbReference type="InterPro" id="IPR018162">
    <property type="entry name" value="Ala-tRNA-ligase_IIc_anticod-bd"/>
</dbReference>
<dbReference type="PANTHER" id="PTHR11777:SF9">
    <property type="entry name" value="ALANINE--TRNA LIGASE, CYTOPLASMIC"/>
    <property type="match status" value="1"/>
</dbReference>
<keyword evidence="9 11" id="KW-0648">Protein biosynthesis</keyword>
<dbReference type="InterPro" id="IPR023033">
    <property type="entry name" value="Ala_tRNA_ligase_euk/bac"/>
</dbReference>
<evidence type="ECO:0000256" key="1">
    <source>
        <dbReference type="ARBA" id="ARBA00008226"/>
    </source>
</evidence>
<proteinExistence type="inferred from homology"/>
<dbReference type="PRINTS" id="PR00980">
    <property type="entry name" value="TRNASYNTHALA"/>
</dbReference>
<dbReference type="Pfam" id="PF01411">
    <property type="entry name" value="tRNA-synt_2c"/>
    <property type="match status" value="1"/>
</dbReference>
<dbReference type="SUPFAM" id="SSF101353">
    <property type="entry name" value="Putative anticodon-binding domain of alanyl-tRNA synthetase (AlaRS)"/>
    <property type="match status" value="1"/>
</dbReference>
<keyword evidence="6 11" id="KW-0862">Zinc</keyword>
<dbReference type="SUPFAM" id="SSF55681">
    <property type="entry name" value="Class II aaRS and biotin synthetases"/>
    <property type="match status" value="1"/>
</dbReference>
<comment type="cofactor">
    <cofactor evidence="11">
        <name>Zn(2+)</name>
        <dbReference type="ChEBI" id="CHEBI:29105"/>
    </cofactor>
    <text evidence="11">Binds 1 zinc ion per subunit.</text>
</comment>
<comment type="similarity">
    <text evidence="1 11">Belongs to the class-II aminoacyl-tRNA synthetase family.</text>
</comment>
<comment type="domain">
    <text evidence="11">Consists of three domains; the N-terminal catalytic domain, the editing domain and the C-terminal C-Ala domain. The editing domain removes incorrectly charged amino acids, while the C-Ala domain, along with tRNA(Ala), serves as a bridge to cooperatively bring together the editing and aminoacylation centers thus stimulating deacylation of misacylated tRNAs.</text>
</comment>
<dbReference type="FunFam" id="3.30.54.20:FF:000001">
    <property type="entry name" value="Alanine--tRNA ligase"/>
    <property type="match status" value="1"/>
</dbReference>
<dbReference type="Proteomes" id="UP000228886">
    <property type="component" value="Unassembled WGS sequence"/>
</dbReference>
<keyword evidence="2 11" id="KW-0820">tRNA-binding</keyword>
<dbReference type="FunFam" id="3.10.310.40:FF:000001">
    <property type="entry name" value="Alanine--tRNA ligase"/>
    <property type="match status" value="1"/>
</dbReference>
<dbReference type="InterPro" id="IPR018163">
    <property type="entry name" value="Thr/Ala-tRNA-synth_IIc_edit"/>
</dbReference>